<dbReference type="Gene3D" id="3.40.710.10">
    <property type="entry name" value="DD-peptidase/beta-lactamase superfamily"/>
    <property type="match status" value="1"/>
</dbReference>
<proteinExistence type="predicted"/>
<dbReference type="GO" id="GO:0005886">
    <property type="term" value="C:plasma membrane"/>
    <property type="evidence" value="ECO:0007669"/>
    <property type="project" value="TreeGrafter"/>
</dbReference>
<organism evidence="3">
    <name type="scientific">Thermosporothrix sp. COM3</name>
    <dbReference type="NCBI Taxonomy" id="2490863"/>
    <lineage>
        <taxon>Bacteria</taxon>
        <taxon>Bacillati</taxon>
        <taxon>Chloroflexota</taxon>
        <taxon>Ktedonobacteria</taxon>
        <taxon>Ktedonobacterales</taxon>
        <taxon>Thermosporotrichaceae</taxon>
        <taxon>Thermosporothrix</taxon>
    </lineage>
</organism>
<dbReference type="PANTHER" id="PTHR30627:SF24">
    <property type="entry name" value="PENICILLIN-BINDING PROTEIN 4B"/>
    <property type="match status" value="1"/>
</dbReference>
<accession>A0A455SNN9</accession>
<dbReference type="SUPFAM" id="SSF56601">
    <property type="entry name" value="beta-lactamase/transpeptidase-like"/>
    <property type="match status" value="1"/>
</dbReference>
<gene>
    <name evidence="3" type="ORF">KTC_40870</name>
</gene>
<dbReference type="GO" id="GO:0071555">
    <property type="term" value="P:cell wall organization"/>
    <property type="evidence" value="ECO:0007669"/>
    <property type="project" value="TreeGrafter"/>
</dbReference>
<dbReference type="Gene3D" id="3.90.1310.10">
    <property type="entry name" value="Penicillin-binding protein 2a (Domain 2)"/>
    <property type="match status" value="1"/>
</dbReference>
<dbReference type="InterPro" id="IPR001460">
    <property type="entry name" value="PCN-bd_Tpept"/>
</dbReference>
<protein>
    <submittedName>
        <fullName evidence="3">Cell division protein FtsI</fullName>
    </submittedName>
</protein>
<feature type="domain" description="Penicillin-binding protein transpeptidase" evidence="1">
    <location>
        <begin position="170"/>
        <end position="486"/>
    </location>
</feature>
<keyword evidence="3" id="KW-0132">Cell division</keyword>
<dbReference type="InterPro" id="IPR050515">
    <property type="entry name" value="Beta-lactam/transpept"/>
</dbReference>
<dbReference type="GO" id="GO:0051301">
    <property type="term" value="P:cell division"/>
    <property type="evidence" value="ECO:0007669"/>
    <property type="project" value="UniProtKB-KW"/>
</dbReference>
<dbReference type="Pfam" id="PF21922">
    <property type="entry name" value="PBP_dimer_2"/>
    <property type="match status" value="1"/>
</dbReference>
<reference evidence="3" key="1">
    <citation type="submission" date="2018-12" db="EMBL/GenBank/DDBJ databases">
        <title>Novel natural products biosynthetic potential of the class Ktedonobacteria.</title>
        <authorList>
            <person name="Zheng Y."/>
            <person name="Saitou A."/>
            <person name="Wang C.M."/>
            <person name="Toyoda A."/>
            <person name="Minakuchi Y."/>
            <person name="Sekiguchi Y."/>
            <person name="Ueda K."/>
            <person name="Takano H."/>
            <person name="Sakai Y."/>
            <person name="Yokota A."/>
            <person name="Yabe S."/>
        </authorList>
    </citation>
    <scope>NUCLEOTIDE SEQUENCE</scope>
    <source>
        <strain evidence="3">COM3</strain>
    </source>
</reference>
<dbReference type="InterPro" id="IPR054120">
    <property type="entry name" value="PBPA_dimer"/>
</dbReference>
<dbReference type="GO" id="GO:0008658">
    <property type="term" value="F:penicillin binding"/>
    <property type="evidence" value="ECO:0007669"/>
    <property type="project" value="InterPro"/>
</dbReference>
<evidence type="ECO:0000259" key="1">
    <source>
        <dbReference type="Pfam" id="PF00905"/>
    </source>
</evidence>
<evidence type="ECO:0000313" key="3">
    <source>
        <dbReference type="EMBL" id="BBH89336.1"/>
    </source>
</evidence>
<evidence type="ECO:0000259" key="2">
    <source>
        <dbReference type="Pfam" id="PF21922"/>
    </source>
</evidence>
<dbReference type="EMBL" id="AP019376">
    <property type="protein sequence ID" value="BBH89336.1"/>
    <property type="molecule type" value="Genomic_DNA"/>
</dbReference>
<sequence length="534" mass="58384">MNIRKNALRLASLFLAFFVALSAGLVYWQVVVAQQVLSNPRNNRPCLPDNAPQRGRIFDRNGVLLAETKPSKKGCGGLRVYYEPSLAGLIGYYVSPLFSVTGIENQYNKYLTGQVGMTTLDNTVNKLLHRPPVGSDIYLTIDVRIQRLVNKLFDQPVSIDNKNTFKTDRGAVVVMNPQTGEVLAMVSRPSYDPNRLVDTLASGDFSYYEELTQRKDHPLSWRPTQFLYSPGSTYKTMTLLAGLDSGKVTLHDQFDEKHAIGPVVIDGVRFGPSGNNIEDYTEQFPVNTEYGYAHSDNIIFAQLGVKTGLDTWLEYNKRFYVGDTIPFDLPVASSSVMKQDQKTLKLSELAANAFGQGYDQMSPLQIALIQNAVANNGTLMRPYVISKIVDPSGAAVTSNSPTSLGQKVSEQTATLVRQAQVGVIQCGSGLLIPPMHSSKWGIIGKTGTAQVSDDGSVPAHSWMMTSAPYSLKQPSQLPALTIVAMKENGGEGGSTVGPMIASMYDQIFSQKLMQAQEPEPVDANYCTRTGLLQG</sequence>
<dbReference type="InterPro" id="IPR012338">
    <property type="entry name" value="Beta-lactam/transpept-like"/>
</dbReference>
<dbReference type="Pfam" id="PF00905">
    <property type="entry name" value="Transpeptidase"/>
    <property type="match status" value="1"/>
</dbReference>
<feature type="domain" description="Penicillin binding protein A dimerisation" evidence="2">
    <location>
        <begin position="54"/>
        <end position="137"/>
    </location>
</feature>
<name>A0A455SNN9_9CHLR</name>
<dbReference type="AlphaFoldDB" id="A0A455SNN9"/>
<keyword evidence="3" id="KW-0131">Cell cycle</keyword>
<dbReference type="PANTHER" id="PTHR30627">
    <property type="entry name" value="PEPTIDOGLYCAN D,D-TRANSPEPTIDASE"/>
    <property type="match status" value="1"/>
</dbReference>